<accession>A0A2V0RJ29</accession>
<comment type="caution">
    <text evidence="2">The sequence shown here is derived from an EMBL/GenBank/DDBJ whole genome shotgun (WGS) entry which is preliminary data.</text>
</comment>
<dbReference type="GO" id="GO:0003723">
    <property type="term" value="F:RNA binding"/>
    <property type="evidence" value="ECO:0007669"/>
    <property type="project" value="InterPro"/>
</dbReference>
<name>A0A2V0RJ29_9ZZZZ</name>
<protein>
    <submittedName>
        <fullName evidence="2">RdRp</fullName>
    </submittedName>
</protein>
<evidence type="ECO:0000259" key="1">
    <source>
        <dbReference type="Pfam" id="PF00680"/>
    </source>
</evidence>
<feature type="domain" description="RNA-directed RNA polymerase C-terminal" evidence="1">
    <location>
        <begin position="177"/>
        <end position="374"/>
    </location>
</feature>
<dbReference type="InterPro" id="IPR001205">
    <property type="entry name" value="RNA-dir_pol_C"/>
</dbReference>
<dbReference type="EMBL" id="BDQE01000132">
    <property type="protein sequence ID" value="GBH22858.1"/>
    <property type="molecule type" value="Genomic_RNA"/>
</dbReference>
<organism evidence="2">
    <name type="scientific">viral metagenome</name>
    <dbReference type="NCBI Taxonomy" id="1070528"/>
    <lineage>
        <taxon>unclassified sequences</taxon>
        <taxon>metagenomes</taxon>
        <taxon>organismal metagenomes</taxon>
    </lineage>
</organism>
<sequence length="494" mass="56240">MQTLPLDPLLSELGKDEAAKLSQSLNRIVKGNDTVLVTPVAERVGPDDIKRSWNKVFQANIGLMNDELIAIEEAQKLKFGPRSIAKPWSEIRATALSSFELKNIDCSHLESKPRASSDIGRLRPVSIETSAKRVRKDTQSGPPYFAKKGAVLSQTLDNLPEQYDRNWEMAPAIRTQEQGKTRLVKIFPFSDILIENSYFLPLFEYTRRQPGFSAMIGPDAVDVSMTRLISEAVRLNQYCLSGDIDTFDDSCNASLQHNAFTELSQLLQPAYRQGFSEVERRFLTKPLITPEGIWTGEHGIPSGSNFTNIIGSKINQQVCSHPAELSEFLGDDLGLVTARPEKIFERYDNCGLTMNESKTMIKPSSFVYLQRYYHPDYVIDGIVHGIYPLWRALNRLCYPERFTDFNEFDLTGSGYFAIRSLSIMENCKYHPLFEIFVKFWLKYERYAVPSNRSITQYVKMWKSKNGSLGTTNQYGDNPSGIRNFRSFQLVVKYS</sequence>
<dbReference type="GO" id="GO:0006351">
    <property type="term" value="P:DNA-templated transcription"/>
    <property type="evidence" value="ECO:0007669"/>
    <property type="project" value="InterPro"/>
</dbReference>
<dbReference type="GO" id="GO:0003968">
    <property type="term" value="F:RNA-directed RNA polymerase activity"/>
    <property type="evidence" value="ECO:0007669"/>
    <property type="project" value="InterPro"/>
</dbReference>
<evidence type="ECO:0000313" key="2">
    <source>
        <dbReference type="EMBL" id="GBH22858.1"/>
    </source>
</evidence>
<reference evidence="2" key="1">
    <citation type="submission" date="2017-04" db="EMBL/GenBank/DDBJ databases">
        <title>Unveiling RNA virosphere associated with marine microorganisms.</title>
        <authorList>
            <person name="Urayama S."/>
            <person name="Takaki Y."/>
            <person name="Nishi S."/>
            <person name="Yoshida Y."/>
            <person name="Deguchi S."/>
            <person name="Takai K."/>
            <person name="Nunoura T."/>
        </authorList>
    </citation>
    <scope>NUCLEOTIDE SEQUENCE</scope>
</reference>
<dbReference type="InterPro" id="IPR043502">
    <property type="entry name" value="DNA/RNA_pol_sf"/>
</dbReference>
<proteinExistence type="predicted"/>
<dbReference type="Pfam" id="PF00680">
    <property type="entry name" value="RdRP_1"/>
    <property type="match status" value="1"/>
</dbReference>
<dbReference type="SUPFAM" id="SSF56672">
    <property type="entry name" value="DNA/RNA polymerases"/>
    <property type="match status" value="1"/>
</dbReference>
<dbReference type="AlphaFoldDB" id="A0A2V0RJ29"/>